<evidence type="ECO:0000313" key="2">
    <source>
        <dbReference type="EMBL" id="KAF2127702.1"/>
    </source>
</evidence>
<protein>
    <submittedName>
        <fullName evidence="2">Uncharacterized protein</fullName>
    </submittedName>
</protein>
<gene>
    <name evidence="2" type="ORF">P153DRAFT_358553</name>
</gene>
<evidence type="ECO:0000256" key="1">
    <source>
        <dbReference type="SAM" id="MobiDB-lite"/>
    </source>
</evidence>
<organism evidence="2 3">
    <name type="scientific">Dothidotthia symphoricarpi CBS 119687</name>
    <dbReference type="NCBI Taxonomy" id="1392245"/>
    <lineage>
        <taxon>Eukaryota</taxon>
        <taxon>Fungi</taxon>
        <taxon>Dikarya</taxon>
        <taxon>Ascomycota</taxon>
        <taxon>Pezizomycotina</taxon>
        <taxon>Dothideomycetes</taxon>
        <taxon>Pleosporomycetidae</taxon>
        <taxon>Pleosporales</taxon>
        <taxon>Dothidotthiaceae</taxon>
        <taxon>Dothidotthia</taxon>
    </lineage>
</organism>
<dbReference type="RefSeq" id="XP_033522091.1">
    <property type="nucleotide sequence ID" value="XM_033666810.1"/>
</dbReference>
<accession>A0A6A6A6S2</accession>
<dbReference type="Proteomes" id="UP000799771">
    <property type="component" value="Unassembled WGS sequence"/>
</dbReference>
<evidence type="ECO:0000313" key="3">
    <source>
        <dbReference type="Proteomes" id="UP000799771"/>
    </source>
</evidence>
<proteinExistence type="predicted"/>
<sequence length="198" mass="21542">MLMVEVHGSAVPLWRERGGINSLKLYKVLRPSDVETAGKLREAGIRVSFEDPSLDDRIKIGAQKYDGCQLNTIFTPKTKMRVIDQDMIVYIKLVYSSVLFKGLGSVVAFGSDEVLKGIKGTNNSDGVNRLQEIWRAMKLTKVKGQGSQDRNVLPEEDLFGAIEGNAGGKVKARKGRGPTGSGTGVLRKTKAAATTTME</sequence>
<feature type="region of interest" description="Disordered" evidence="1">
    <location>
        <begin position="169"/>
        <end position="198"/>
    </location>
</feature>
<dbReference type="GeneID" id="54407242"/>
<dbReference type="AlphaFoldDB" id="A0A6A6A6S2"/>
<name>A0A6A6A6S2_9PLEO</name>
<reference evidence="2" key="1">
    <citation type="journal article" date="2020" name="Stud. Mycol.">
        <title>101 Dothideomycetes genomes: a test case for predicting lifestyles and emergence of pathogens.</title>
        <authorList>
            <person name="Haridas S."/>
            <person name="Albert R."/>
            <person name="Binder M."/>
            <person name="Bloem J."/>
            <person name="Labutti K."/>
            <person name="Salamov A."/>
            <person name="Andreopoulos B."/>
            <person name="Baker S."/>
            <person name="Barry K."/>
            <person name="Bills G."/>
            <person name="Bluhm B."/>
            <person name="Cannon C."/>
            <person name="Castanera R."/>
            <person name="Culley D."/>
            <person name="Daum C."/>
            <person name="Ezra D."/>
            <person name="Gonzalez J."/>
            <person name="Henrissat B."/>
            <person name="Kuo A."/>
            <person name="Liang C."/>
            <person name="Lipzen A."/>
            <person name="Lutzoni F."/>
            <person name="Magnuson J."/>
            <person name="Mondo S."/>
            <person name="Nolan M."/>
            <person name="Ohm R."/>
            <person name="Pangilinan J."/>
            <person name="Park H.-J."/>
            <person name="Ramirez L."/>
            <person name="Alfaro M."/>
            <person name="Sun H."/>
            <person name="Tritt A."/>
            <person name="Yoshinaga Y."/>
            <person name="Zwiers L.-H."/>
            <person name="Turgeon B."/>
            <person name="Goodwin S."/>
            <person name="Spatafora J."/>
            <person name="Crous P."/>
            <person name="Grigoriev I."/>
        </authorList>
    </citation>
    <scope>NUCLEOTIDE SEQUENCE</scope>
    <source>
        <strain evidence="2">CBS 119687</strain>
    </source>
</reference>
<dbReference type="EMBL" id="ML977510">
    <property type="protein sequence ID" value="KAF2127702.1"/>
    <property type="molecule type" value="Genomic_DNA"/>
</dbReference>
<keyword evidence="3" id="KW-1185">Reference proteome</keyword>